<feature type="non-terminal residue" evidence="1">
    <location>
        <position position="61"/>
    </location>
</feature>
<dbReference type="InterPro" id="IPR007523">
    <property type="entry name" value="NDUFAF3/AAMDC"/>
</dbReference>
<dbReference type="AlphaFoldDB" id="X0YFS4"/>
<reference evidence="1" key="1">
    <citation type="journal article" date="2014" name="Front. Microbiol.">
        <title>High frequency of phylogenetically diverse reductive dehalogenase-homologous genes in deep subseafloor sedimentary metagenomes.</title>
        <authorList>
            <person name="Kawai M."/>
            <person name="Futagami T."/>
            <person name="Toyoda A."/>
            <person name="Takaki Y."/>
            <person name="Nishi S."/>
            <person name="Hori S."/>
            <person name="Arai W."/>
            <person name="Tsubouchi T."/>
            <person name="Morono Y."/>
            <person name="Uchiyama I."/>
            <person name="Ito T."/>
            <person name="Fujiyama A."/>
            <person name="Inagaki F."/>
            <person name="Takami H."/>
        </authorList>
    </citation>
    <scope>NUCLEOTIDE SEQUENCE</scope>
    <source>
        <strain evidence="1">Expedition CK06-06</strain>
    </source>
</reference>
<name>X0YFS4_9ZZZZ</name>
<dbReference type="Gene3D" id="3.40.1230.10">
    <property type="entry name" value="MTH938-like"/>
    <property type="match status" value="1"/>
</dbReference>
<dbReference type="Pfam" id="PF04430">
    <property type="entry name" value="DUF498"/>
    <property type="match status" value="1"/>
</dbReference>
<accession>X0YFS4</accession>
<dbReference type="InterPro" id="IPR036748">
    <property type="entry name" value="MTH938-like_sf"/>
</dbReference>
<proteinExistence type="predicted"/>
<gene>
    <name evidence="1" type="ORF">S01H4_19168</name>
</gene>
<dbReference type="SUPFAM" id="SSF64076">
    <property type="entry name" value="MTH938-like"/>
    <property type="match status" value="1"/>
</dbReference>
<organism evidence="1">
    <name type="scientific">marine sediment metagenome</name>
    <dbReference type="NCBI Taxonomy" id="412755"/>
    <lineage>
        <taxon>unclassified sequences</taxon>
        <taxon>metagenomes</taxon>
        <taxon>ecological metagenomes</taxon>
    </lineage>
</organism>
<comment type="caution">
    <text evidence="1">The sequence shown here is derived from an EMBL/GenBank/DDBJ whole genome shotgun (WGS) entry which is preliminary data.</text>
</comment>
<dbReference type="EMBL" id="BART01008529">
    <property type="protein sequence ID" value="GAG54859.1"/>
    <property type="molecule type" value="Genomic_DNA"/>
</dbReference>
<protein>
    <submittedName>
        <fullName evidence="1">Uncharacterized protein</fullName>
    </submittedName>
</protein>
<sequence length="61" mass="7205">MKIEKYSFGLMIIESKQYTSDLVIYSNAIDATWWRKQGHRLLPEDLEDILVHEPERLIIGT</sequence>
<evidence type="ECO:0000313" key="1">
    <source>
        <dbReference type="EMBL" id="GAG54859.1"/>
    </source>
</evidence>